<dbReference type="AlphaFoldDB" id="A0A6M3LCS4"/>
<reference evidence="1" key="1">
    <citation type="submission" date="2020-03" db="EMBL/GenBank/DDBJ databases">
        <title>The deep terrestrial virosphere.</title>
        <authorList>
            <person name="Holmfeldt K."/>
            <person name="Nilsson E."/>
            <person name="Simone D."/>
            <person name="Lopez-Fernandez M."/>
            <person name="Wu X."/>
            <person name="de Brujin I."/>
            <person name="Lundin D."/>
            <person name="Andersson A."/>
            <person name="Bertilsson S."/>
            <person name="Dopson M."/>
        </authorList>
    </citation>
    <scope>NUCLEOTIDE SEQUENCE</scope>
    <source>
        <strain evidence="1">MM415B04442</strain>
    </source>
</reference>
<dbReference type="EMBL" id="MT143102">
    <property type="protein sequence ID" value="QJA92866.1"/>
    <property type="molecule type" value="Genomic_DNA"/>
</dbReference>
<accession>A0A6M3LCS4</accession>
<proteinExistence type="predicted"/>
<gene>
    <name evidence="1" type="ORF">MM415B04442_0012</name>
</gene>
<protein>
    <submittedName>
        <fullName evidence="1">Uncharacterized protein</fullName>
    </submittedName>
</protein>
<name>A0A6M3LCS4_9ZZZZ</name>
<sequence>MLSKFKYHRTISFLKSPQKQKNTIDVRSLGHKLMMLEEMQNIHGIYTNMDFLQFINAKVR</sequence>
<evidence type="ECO:0000313" key="1">
    <source>
        <dbReference type="EMBL" id="QJA92866.1"/>
    </source>
</evidence>
<organism evidence="1">
    <name type="scientific">viral metagenome</name>
    <dbReference type="NCBI Taxonomy" id="1070528"/>
    <lineage>
        <taxon>unclassified sequences</taxon>
        <taxon>metagenomes</taxon>
        <taxon>organismal metagenomes</taxon>
    </lineage>
</organism>